<dbReference type="CDD" id="cd03505">
    <property type="entry name" value="Delta9-FADS-like"/>
    <property type="match status" value="1"/>
</dbReference>
<comment type="subcellular location">
    <subcellularLocation>
        <location evidence="1">Membrane</location>
        <topology evidence="1">Multi-pass membrane protein</topology>
    </subcellularLocation>
</comment>
<keyword evidence="6" id="KW-0276">Fatty acid metabolism</keyword>
<sequence>GVRIAAVHHSTFLVNSLCHTWGQRPWNTEDLSRNNWVVGLLLGNGEGWHNNHHAFQFSARVGLEWWQLDVPWYIIKLLEHLGLATNVKVPTEIQKLQMSLKNITQSPQDEN</sequence>
<dbReference type="Proteomes" id="UP001202328">
    <property type="component" value="Unassembled WGS sequence"/>
</dbReference>
<comment type="pathway">
    <text evidence="2">Lipid metabolism.</text>
</comment>
<keyword evidence="7" id="KW-1133">Transmembrane helix</keyword>
<keyword evidence="8 12" id="KW-0560">Oxidoreductase</keyword>
<accession>A0AAD4XX27</accession>
<keyword evidence="4 12" id="KW-0444">Lipid biosynthesis</keyword>
<dbReference type="InterPro" id="IPR015876">
    <property type="entry name" value="Acyl-CoA_DS"/>
</dbReference>
<keyword evidence="11 12" id="KW-0275">Fatty acid biosynthesis</keyword>
<evidence type="ECO:0000256" key="4">
    <source>
        <dbReference type="ARBA" id="ARBA00022516"/>
    </source>
</evidence>
<evidence type="ECO:0000256" key="1">
    <source>
        <dbReference type="ARBA" id="ARBA00004141"/>
    </source>
</evidence>
<organism evidence="13 14">
    <name type="scientific">Papaver atlanticum</name>
    <dbReference type="NCBI Taxonomy" id="357466"/>
    <lineage>
        <taxon>Eukaryota</taxon>
        <taxon>Viridiplantae</taxon>
        <taxon>Streptophyta</taxon>
        <taxon>Embryophyta</taxon>
        <taxon>Tracheophyta</taxon>
        <taxon>Spermatophyta</taxon>
        <taxon>Magnoliopsida</taxon>
        <taxon>Ranunculales</taxon>
        <taxon>Papaveraceae</taxon>
        <taxon>Papaveroideae</taxon>
        <taxon>Papaver</taxon>
    </lineage>
</organism>
<feature type="non-terminal residue" evidence="13">
    <location>
        <position position="1"/>
    </location>
</feature>
<evidence type="ECO:0000313" key="13">
    <source>
        <dbReference type="EMBL" id="KAI3956360.1"/>
    </source>
</evidence>
<name>A0AAD4XX27_9MAGN</name>
<reference evidence="13" key="1">
    <citation type="submission" date="2022-04" db="EMBL/GenBank/DDBJ databases">
        <title>A functionally conserved STORR gene fusion in Papaver species that diverged 16.8 million years ago.</title>
        <authorList>
            <person name="Catania T."/>
        </authorList>
    </citation>
    <scope>NUCLEOTIDE SEQUENCE</scope>
    <source>
        <strain evidence="13">S-188037</strain>
    </source>
</reference>
<evidence type="ECO:0000256" key="6">
    <source>
        <dbReference type="ARBA" id="ARBA00022832"/>
    </source>
</evidence>
<dbReference type="PRINTS" id="PR00075">
    <property type="entry name" value="FACDDSATRASE"/>
</dbReference>
<gene>
    <name evidence="13" type="ORF">MKW98_004808</name>
</gene>
<dbReference type="PANTHER" id="PTHR11351">
    <property type="entry name" value="ACYL-COA DESATURASE"/>
    <property type="match status" value="1"/>
</dbReference>
<comment type="domain">
    <text evidence="12">The histidine box domains are involved in binding the catalytic metal ions.</text>
</comment>
<dbReference type="GO" id="GO:0016717">
    <property type="term" value="F:oxidoreductase activity, acting on paired donors, with oxidation of a pair of donors resulting in the reduction of molecular oxygen to two molecules of water"/>
    <property type="evidence" value="ECO:0007669"/>
    <property type="project" value="InterPro"/>
</dbReference>
<evidence type="ECO:0000256" key="7">
    <source>
        <dbReference type="ARBA" id="ARBA00022989"/>
    </source>
</evidence>
<dbReference type="GO" id="GO:0005789">
    <property type="term" value="C:endoplasmic reticulum membrane"/>
    <property type="evidence" value="ECO:0007669"/>
    <property type="project" value="TreeGrafter"/>
</dbReference>
<protein>
    <recommendedName>
        <fullName evidence="15">Acyl-CoA desaturase</fullName>
    </recommendedName>
</protein>
<evidence type="ECO:0000256" key="3">
    <source>
        <dbReference type="ARBA" id="ARBA00009295"/>
    </source>
</evidence>
<dbReference type="EMBL" id="JAJJMB010001635">
    <property type="protein sequence ID" value="KAI3956360.1"/>
    <property type="molecule type" value="Genomic_DNA"/>
</dbReference>
<evidence type="ECO:0000256" key="11">
    <source>
        <dbReference type="ARBA" id="ARBA00023160"/>
    </source>
</evidence>
<comment type="caution">
    <text evidence="13">The sequence shown here is derived from an EMBL/GenBank/DDBJ whole genome shotgun (WGS) entry which is preliminary data.</text>
</comment>
<comment type="cofactor">
    <cofactor evidence="12">
        <name>Fe(2+)</name>
        <dbReference type="ChEBI" id="CHEBI:29033"/>
    </cofactor>
</comment>
<evidence type="ECO:0008006" key="15">
    <source>
        <dbReference type="Google" id="ProtNLM"/>
    </source>
</evidence>
<evidence type="ECO:0000256" key="10">
    <source>
        <dbReference type="ARBA" id="ARBA00023136"/>
    </source>
</evidence>
<keyword evidence="14" id="KW-1185">Reference proteome</keyword>
<evidence type="ECO:0000313" key="14">
    <source>
        <dbReference type="Proteomes" id="UP001202328"/>
    </source>
</evidence>
<keyword evidence="9" id="KW-0443">Lipid metabolism</keyword>
<evidence type="ECO:0000256" key="2">
    <source>
        <dbReference type="ARBA" id="ARBA00005189"/>
    </source>
</evidence>
<evidence type="ECO:0000256" key="12">
    <source>
        <dbReference type="RuleBase" id="RU000581"/>
    </source>
</evidence>
<dbReference type="GO" id="GO:0042761">
    <property type="term" value="P:very long-chain fatty acid biosynthetic process"/>
    <property type="evidence" value="ECO:0007669"/>
    <property type="project" value="TreeGrafter"/>
</dbReference>
<evidence type="ECO:0000256" key="5">
    <source>
        <dbReference type="ARBA" id="ARBA00022692"/>
    </source>
</evidence>
<keyword evidence="10" id="KW-0472">Membrane</keyword>
<keyword evidence="5 12" id="KW-0812">Transmembrane</keyword>
<dbReference type="PANTHER" id="PTHR11351:SF31">
    <property type="entry name" value="DESATURASE 1, ISOFORM A-RELATED"/>
    <property type="match status" value="1"/>
</dbReference>
<evidence type="ECO:0000256" key="8">
    <source>
        <dbReference type="ARBA" id="ARBA00023002"/>
    </source>
</evidence>
<evidence type="ECO:0000256" key="9">
    <source>
        <dbReference type="ARBA" id="ARBA00023098"/>
    </source>
</evidence>
<proteinExistence type="inferred from homology"/>
<dbReference type="AlphaFoldDB" id="A0AAD4XX27"/>
<comment type="similarity">
    <text evidence="3 12">Belongs to the fatty acid desaturase type 1 family.</text>
</comment>